<dbReference type="KEGG" id="lsz:JCM16776_1369"/>
<dbReference type="GO" id="GO:0004519">
    <property type="term" value="F:endonuclease activity"/>
    <property type="evidence" value="ECO:0007669"/>
    <property type="project" value="UniProtKB-KW"/>
</dbReference>
<dbReference type="PROSITE" id="PS51257">
    <property type="entry name" value="PROKAR_LIPOPROTEIN"/>
    <property type="match status" value="1"/>
</dbReference>
<proteinExistence type="predicted"/>
<protein>
    <submittedName>
        <fullName evidence="1">Endonuclease/exonuclease/phosphatase</fullName>
    </submittedName>
</protein>
<dbReference type="PANTHER" id="PTHR11371:SF31">
    <property type="entry name" value="EXTRACELLULAR NUCLEASE"/>
    <property type="match status" value="1"/>
</dbReference>
<dbReference type="EMBL" id="AP019827">
    <property type="protein sequence ID" value="BBM41148.1"/>
    <property type="molecule type" value="Genomic_DNA"/>
</dbReference>
<sequence length="294" mass="34307">MVKNKIIRGLFFVFLVFGVFSCFKKGKINEETGINRDENTVLVASFNALRLGEKQKDYKAFAQILAKFDLIGLEEVMNEKGVKKTQAYLEKLTKEKWDYIISEDSVGSENYREYFAFIYRKSKFLEARGIGFYKEKDENEFMREPYGAYFKAGNFDFVYIIAHSVFGDKEKQRLLEAASYVNVYEYFSRLTDEDDIIIAGDFNTSADNMAFKNMNDKYGVSYILNPEENLTTLSDSKLVSSYDNFFINLKKTKEFTGNFGVYNFIKNNNYAIIRRYVSDHLLIFSEYSTLEDLD</sequence>
<evidence type="ECO:0000313" key="2">
    <source>
        <dbReference type="Proteomes" id="UP000322617"/>
    </source>
</evidence>
<keyword evidence="1" id="KW-0540">Nuclease</keyword>
<reference evidence="1 2" key="1">
    <citation type="submission" date="2019-07" db="EMBL/GenBank/DDBJ databases">
        <title>Complete Genome Sequence of Leptotrichia shahii Strain JCM 16776.</title>
        <authorList>
            <person name="Watanabe S."/>
            <person name="Cui L."/>
        </authorList>
    </citation>
    <scope>NUCLEOTIDE SEQUENCE [LARGE SCALE GENOMIC DNA]</scope>
    <source>
        <strain evidence="1 2">JCM16776</strain>
    </source>
</reference>
<name>A0A510JP96_9FUSO</name>
<dbReference type="AlphaFoldDB" id="A0A510JP96"/>
<keyword evidence="2" id="KW-1185">Reference proteome</keyword>
<dbReference type="GO" id="GO:0004527">
    <property type="term" value="F:exonuclease activity"/>
    <property type="evidence" value="ECO:0007669"/>
    <property type="project" value="UniProtKB-KW"/>
</dbReference>
<dbReference type="InterPro" id="IPR036691">
    <property type="entry name" value="Endo/exonu/phosph_ase_sf"/>
</dbReference>
<keyword evidence="1" id="KW-0269">Exonuclease</keyword>
<dbReference type="CDD" id="cd10283">
    <property type="entry name" value="MnuA_DNase1-like"/>
    <property type="match status" value="1"/>
</dbReference>
<dbReference type="Proteomes" id="UP000322617">
    <property type="component" value="Chromosome"/>
</dbReference>
<dbReference type="SUPFAM" id="SSF56219">
    <property type="entry name" value="DNase I-like"/>
    <property type="match status" value="1"/>
</dbReference>
<organism evidence="1 2">
    <name type="scientific">Leptotrichia shahii</name>
    <dbReference type="NCBI Taxonomy" id="157691"/>
    <lineage>
        <taxon>Bacteria</taxon>
        <taxon>Fusobacteriati</taxon>
        <taxon>Fusobacteriota</taxon>
        <taxon>Fusobacteriia</taxon>
        <taxon>Fusobacteriales</taxon>
        <taxon>Leptotrichiaceae</taxon>
        <taxon>Leptotrichia</taxon>
    </lineage>
</organism>
<gene>
    <name evidence="1" type="ORF">JCM16776_1369</name>
</gene>
<evidence type="ECO:0000313" key="1">
    <source>
        <dbReference type="EMBL" id="BBM41148.1"/>
    </source>
</evidence>
<dbReference type="Gene3D" id="3.60.10.10">
    <property type="entry name" value="Endonuclease/exonuclease/phosphatase"/>
    <property type="match status" value="1"/>
</dbReference>
<keyword evidence="1" id="KW-0255">Endonuclease</keyword>
<dbReference type="RefSeq" id="WP_018449653.1">
    <property type="nucleotide sequence ID" value="NZ_AP019827.1"/>
</dbReference>
<dbReference type="STRING" id="1122172.GCA_000373045_00041"/>
<keyword evidence="1" id="KW-0378">Hydrolase</keyword>
<accession>A0A510JP96</accession>
<dbReference type="PANTHER" id="PTHR11371">
    <property type="entry name" value="DEOXYRIBONUCLEASE"/>
    <property type="match status" value="1"/>
</dbReference>